<keyword evidence="1" id="KW-0732">Signal</keyword>
<accession>A0A8C8RZV4</accession>
<dbReference type="GO" id="GO:0007160">
    <property type="term" value="P:cell-matrix adhesion"/>
    <property type="evidence" value="ECO:0007669"/>
    <property type="project" value="TreeGrafter"/>
</dbReference>
<dbReference type="Proteomes" id="UP000694393">
    <property type="component" value="Unplaced"/>
</dbReference>
<feature type="domain" description="Stereocilin LRR" evidence="3">
    <location>
        <begin position="46"/>
        <end position="317"/>
    </location>
</feature>
<dbReference type="AlphaFoldDB" id="A0A8C8RZV4"/>
<evidence type="ECO:0000313" key="5">
    <source>
        <dbReference type="Proteomes" id="UP000694393"/>
    </source>
</evidence>
<dbReference type="PANTHER" id="PTHR23412">
    <property type="entry name" value="STEREOCILIN RELATED"/>
    <property type="match status" value="1"/>
</dbReference>
<evidence type="ECO:0000256" key="1">
    <source>
        <dbReference type="ARBA" id="ARBA00022729"/>
    </source>
</evidence>
<dbReference type="GO" id="GO:0032426">
    <property type="term" value="C:stereocilium tip"/>
    <property type="evidence" value="ECO:0007669"/>
    <property type="project" value="TreeGrafter"/>
</dbReference>
<dbReference type="GO" id="GO:0060091">
    <property type="term" value="C:kinocilium"/>
    <property type="evidence" value="ECO:0007669"/>
    <property type="project" value="TreeGrafter"/>
</dbReference>
<evidence type="ECO:0000259" key="3">
    <source>
        <dbReference type="Pfam" id="PF21058"/>
    </source>
</evidence>
<evidence type="ECO:0000313" key="4">
    <source>
        <dbReference type="Ensembl" id="ENSPCEP00000011987.1"/>
    </source>
</evidence>
<dbReference type="Ensembl" id="ENSPCET00000012399.1">
    <property type="protein sequence ID" value="ENSPCEP00000011987.1"/>
    <property type="gene ID" value="ENSPCEG00000009433.1"/>
</dbReference>
<sequence length="610" mass="65510">EGTPALDVLMQVLTPLGRAWGLFSRTPLSPQLVLTEPLFPQVATWDEQALRSLTSLLMGRFPRLTPQLLADLSQFLPFMAVSDIMRLPPALLANESPAGGHASCNVPSPSFAALQTHSAHMKRMQKIAFAKLLLQTQLLGDVATWPQAFLRAVQPLLPHLPLRHFLQLSPQQIQGLAEGWQNVCLGLAQGHHVAHSLINLSRGAGVEQVHRLGSLACYLNSEELQALAPLRDPQGPVEQRLLACAATGMLHLHGQVVYALAELLRSANLPAVRPQELRAWRGIVPELGVRFLQRLSAAQLRVLLSDLKAAHLTPVQVSPQHPCWLPGRDPHLPKDPCSSQKGGTSSLSAVRRPVQLFGAAGAMQPVHILQLGLLATQLSERELQDLELSTWGALSVLGGLEGWTARQMRALVSSFLRRSGASVSGLALPELAALGHLLCGLHADEIQMLNSQEFSRAAPFMGSLKLSCSERQMEALAGLLTTSSAFGPVGSWGPEIFTEIGTLAAGLPDIALSSLVLEQIWALTPLAIAVIPAPKFTVVFSPAQLLGFTSAQASAVTPQQYVRLSVEQKRAVASAQFEGEVAQDGRGRNQAWARPGPSALALLSLIYSLG</sequence>
<dbReference type="GO" id="GO:0009986">
    <property type="term" value="C:cell surface"/>
    <property type="evidence" value="ECO:0007669"/>
    <property type="project" value="TreeGrafter"/>
</dbReference>
<reference evidence="4" key="2">
    <citation type="submission" date="2025-09" db="UniProtKB">
        <authorList>
            <consortium name="Ensembl"/>
        </authorList>
    </citation>
    <scope>IDENTIFICATION</scope>
</reference>
<keyword evidence="5" id="KW-1185">Reference proteome</keyword>
<evidence type="ECO:0000256" key="2">
    <source>
        <dbReference type="ARBA" id="ARBA00023180"/>
    </source>
</evidence>
<dbReference type="InterPro" id="IPR026664">
    <property type="entry name" value="Stereocilin-rel"/>
</dbReference>
<reference evidence="4" key="1">
    <citation type="submission" date="2025-08" db="UniProtKB">
        <authorList>
            <consortium name="Ensembl"/>
        </authorList>
    </citation>
    <scope>IDENTIFICATION</scope>
</reference>
<dbReference type="PANTHER" id="PTHR23412:SF14">
    <property type="entry name" value="STEREOCILIN-RELATED"/>
    <property type="match status" value="1"/>
</dbReference>
<keyword evidence="2" id="KW-0325">Glycoprotein</keyword>
<dbReference type="Pfam" id="PF21058">
    <property type="entry name" value="Stereocilin"/>
    <property type="match status" value="1"/>
</dbReference>
<dbReference type="InterPro" id="IPR048992">
    <property type="entry name" value="Stereocilin_LRR"/>
</dbReference>
<protein>
    <recommendedName>
        <fullName evidence="3">Stereocilin LRR domain-containing protein</fullName>
    </recommendedName>
</protein>
<organism evidence="4 5">
    <name type="scientific">Pelusios castaneus</name>
    <name type="common">West African mud turtle</name>
    <dbReference type="NCBI Taxonomy" id="367368"/>
    <lineage>
        <taxon>Eukaryota</taxon>
        <taxon>Metazoa</taxon>
        <taxon>Chordata</taxon>
        <taxon>Craniata</taxon>
        <taxon>Vertebrata</taxon>
        <taxon>Euteleostomi</taxon>
        <taxon>Archelosauria</taxon>
        <taxon>Testudinata</taxon>
        <taxon>Testudines</taxon>
        <taxon>Pleurodira</taxon>
        <taxon>Pelomedusidae</taxon>
        <taxon>Pelusios</taxon>
    </lineage>
</organism>
<proteinExistence type="predicted"/>
<name>A0A8C8RZV4_9SAUR</name>